<dbReference type="AlphaFoldDB" id="A0A1H9B2C6"/>
<accession>A0A1H9B2C6</accession>
<proteinExistence type="predicted"/>
<evidence type="ECO:0000256" key="1">
    <source>
        <dbReference type="SAM" id="MobiDB-lite"/>
    </source>
</evidence>
<dbReference type="STRING" id="402600.SAMN05216188_101624"/>
<protein>
    <submittedName>
        <fullName evidence="2">2-Methylisocitrate lyase, PEP mutase family</fullName>
    </submittedName>
</protein>
<dbReference type="EMBL" id="FOFR01000001">
    <property type="protein sequence ID" value="SEP83104.1"/>
    <property type="molecule type" value="Genomic_DNA"/>
</dbReference>
<dbReference type="InterPro" id="IPR039556">
    <property type="entry name" value="ICL/PEPM"/>
</dbReference>
<organism evidence="2 3">
    <name type="scientific">Lentzea xinjiangensis</name>
    <dbReference type="NCBI Taxonomy" id="402600"/>
    <lineage>
        <taxon>Bacteria</taxon>
        <taxon>Bacillati</taxon>
        <taxon>Actinomycetota</taxon>
        <taxon>Actinomycetes</taxon>
        <taxon>Pseudonocardiales</taxon>
        <taxon>Pseudonocardiaceae</taxon>
        <taxon>Lentzea</taxon>
    </lineage>
</organism>
<keyword evidence="3" id="KW-1185">Reference proteome</keyword>
<dbReference type="InterPro" id="IPR015813">
    <property type="entry name" value="Pyrv/PenolPyrv_kinase-like_dom"/>
</dbReference>
<dbReference type="CDD" id="cd00377">
    <property type="entry name" value="ICL_PEPM"/>
    <property type="match status" value="1"/>
</dbReference>
<evidence type="ECO:0000313" key="2">
    <source>
        <dbReference type="EMBL" id="SEP83104.1"/>
    </source>
</evidence>
<feature type="region of interest" description="Disordered" evidence="1">
    <location>
        <begin position="421"/>
        <end position="441"/>
    </location>
</feature>
<dbReference type="GO" id="GO:0016705">
    <property type="term" value="F:oxidoreductase activity, acting on paired donors, with incorporation or reduction of molecular oxygen"/>
    <property type="evidence" value="ECO:0007669"/>
    <property type="project" value="InterPro"/>
</dbReference>
<evidence type="ECO:0000313" key="3">
    <source>
        <dbReference type="Proteomes" id="UP000199352"/>
    </source>
</evidence>
<dbReference type="PANTHER" id="PTHR42905">
    <property type="entry name" value="PHOSPHOENOLPYRUVATE CARBOXYLASE"/>
    <property type="match status" value="1"/>
</dbReference>
<keyword evidence="2" id="KW-0456">Lyase</keyword>
<dbReference type="GO" id="GO:0016829">
    <property type="term" value="F:lyase activity"/>
    <property type="evidence" value="ECO:0007669"/>
    <property type="project" value="UniProtKB-KW"/>
</dbReference>
<dbReference type="PANTHER" id="PTHR42905:SF16">
    <property type="entry name" value="CARBOXYPHOSPHONOENOLPYRUVATE PHOSPHONOMUTASE-LIKE PROTEIN (AFU_ORTHOLOGUE AFUA_5G07230)"/>
    <property type="match status" value="1"/>
</dbReference>
<dbReference type="SUPFAM" id="SSF51621">
    <property type="entry name" value="Phosphoenolpyruvate/pyruvate domain"/>
    <property type="match status" value="1"/>
</dbReference>
<reference evidence="3" key="1">
    <citation type="submission" date="2016-10" db="EMBL/GenBank/DDBJ databases">
        <authorList>
            <person name="Varghese N."/>
            <person name="Submissions S."/>
        </authorList>
    </citation>
    <scope>NUCLEOTIDE SEQUENCE [LARGE SCALE GENOMIC DNA]</scope>
    <source>
        <strain evidence="3">CGMCC 4.3525</strain>
    </source>
</reference>
<name>A0A1H9B2C6_9PSEU</name>
<dbReference type="Gene3D" id="3.20.20.60">
    <property type="entry name" value="Phosphoenolpyruvate-binding domains"/>
    <property type="match status" value="1"/>
</dbReference>
<dbReference type="PROSITE" id="PS00086">
    <property type="entry name" value="CYTOCHROME_P450"/>
    <property type="match status" value="1"/>
</dbReference>
<dbReference type="RefSeq" id="WP_089948848.1">
    <property type="nucleotide sequence ID" value="NZ_FOFR01000001.1"/>
</dbReference>
<gene>
    <name evidence="2" type="ORF">SAMN05216188_101624</name>
</gene>
<dbReference type="Pfam" id="PF13714">
    <property type="entry name" value="PEP_mutase"/>
    <property type="match status" value="1"/>
</dbReference>
<dbReference type="InterPro" id="IPR040442">
    <property type="entry name" value="Pyrv_kinase-like_dom_sf"/>
</dbReference>
<dbReference type="InterPro" id="IPR017972">
    <property type="entry name" value="Cyt_P450_CS"/>
</dbReference>
<dbReference type="Proteomes" id="UP000199352">
    <property type="component" value="Unassembled WGS sequence"/>
</dbReference>
<dbReference type="OrthoDB" id="9780430at2"/>
<dbReference type="GO" id="GO:0005506">
    <property type="term" value="F:iron ion binding"/>
    <property type="evidence" value="ECO:0007669"/>
    <property type="project" value="InterPro"/>
</dbReference>
<sequence>MTEELLSLPVPPVPAGTRGVAWLRATVVRFSNGPEHARRRALTTRLLEHVDATTLDELALQLGLPGSLDDIAVIAPCYQPHEPVSAEADAAVERLAGAHDEEAAARIGLLVQAWAATRALAEHLLTGNPAPPVPVTRRAAGDGVVEVGLGDHPFGHGPHACPGRAIGTRIAKNTAFRAMHHQDEPLVLANAWDHASAAALHAAGFRAIGTTSLGVAAAHGLPDGLGLAGEQAVVLARLLADLPCPVTVDLESGFGAAPAEVAELVAGLGVAGVNLEDGRPHGLATPAEQAVLISAVKQRAPGVFVNARVDTHWHGVALPETAERARAYVAAGADGIFVPGLTEPREIEALAAIAPLNVLAQQRTPAELGALGVKRISTGSLLFRAALHHTVATALAVRDGGGVPQACSYAEVQELVSPGTRSCAGSAAGTGSAGSSPAPGR</sequence>